<evidence type="ECO:0000256" key="4">
    <source>
        <dbReference type="ARBA" id="ARBA00022723"/>
    </source>
</evidence>
<dbReference type="GO" id="GO:0005737">
    <property type="term" value="C:cytoplasm"/>
    <property type="evidence" value="ECO:0007669"/>
    <property type="project" value="TreeGrafter"/>
</dbReference>
<dbReference type="OrthoDB" id="10031169at2759"/>
<dbReference type="SUPFAM" id="SSF55486">
    <property type="entry name" value="Metalloproteases ('zincins'), catalytic domain"/>
    <property type="match status" value="1"/>
</dbReference>
<dbReference type="InterPro" id="IPR045357">
    <property type="entry name" value="Aminopeptidase_N-like_N"/>
</dbReference>
<dbReference type="GO" id="GO:0016020">
    <property type="term" value="C:membrane"/>
    <property type="evidence" value="ECO:0007669"/>
    <property type="project" value="TreeGrafter"/>
</dbReference>
<dbReference type="EC" id="3.4.11.-" evidence="11"/>
<feature type="domain" description="Aminopeptidase N-like N-terminal" evidence="14">
    <location>
        <begin position="17"/>
        <end position="193"/>
    </location>
</feature>
<dbReference type="Gene3D" id="1.25.50.20">
    <property type="match status" value="1"/>
</dbReference>
<dbReference type="GO" id="GO:0005615">
    <property type="term" value="C:extracellular space"/>
    <property type="evidence" value="ECO:0007669"/>
    <property type="project" value="TreeGrafter"/>
</dbReference>
<dbReference type="FunFam" id="1.10.390.10:FF:000006">
    <property type="entry name" value="Puromycin-sensitive aminopeptidase"/>
    <property type="match status" value="1"/>
</dbReference>
<dbReference type="InterPro" id="IPR050344">
    <property type="entry name" value="Peptidase_M1_aminopeptidases"/>
</dbReference>
<evidence type="ECO:0000256" key="8">
    <source>
        <dbReference type="PIRSR" id="PIRSR634016-1"/>
    </source>
</evidence>
<dbReference type="GO" id="GO:0042277">
    <property type="term" value="F:peptide binding"/>
    <property type="evidence" value="ECO:0007669"/>
    <property type="project" value="TreeGrafter"/>
</dbReference>
<evidence type="ECO:0000259" key="14">
    <source>
        <dbReference type="Pfam" id="PF17900"/>
    </source>
</evidence>
<dbReference type="EMBL" id="MCGR01000008">
    <property type="protein sequence ID" value="ORY88713.1"/>
    <property type="molecule type" value="Genomic_DNA"/>
</dbReference>
<feature type="domain" description="Peptidase M1 membrane alanine aminopeptidase" evidence="12">
    <location>
        <begin position="294"/>
        <end position="512"/>
    </location>
</feature>
<feature type="domain" description="ERAP1-like C-terminal" evidence="13">
    <location>
        <begin position="593"/>
        <end position="912"/>
    </location>
</feature>
<name>A0A1Y2FXI4_9BASI</name>
<dbReference type="CDD" id="cd09601">
    <property type="entry name" value="M1_APN-Q_like"/>
    <property type="match status" value="1"/>
</dbReference>
<dbReference type="GO" id="GO:0070006">
    <property type="term" value="F:metalloaminopeptidase activity"/>
    <property type="evidence" value="ECO:0007669"/>
    <property type="project" value="TreeGrafter"/>
</dbReference>
<evidence type="ECO:0000256" key="2">
    <source>
        <dbReference type="ARBA" id="ARBA00022438"/>
    </source>
</evidence>
<evidence type="ECO:0000256" key="1">
    <source>
        <dbReference type="ARBA" id="ARBA00010136"/>
    </source>
</evidence>
<feature type="binding site" evidence="9">
    <location>
        <position position="370"/>
    </location>
    <ligand>
        <name>Zn(2+)</name>
        <dbReference type="ChEBI" id="CHEBI:29105"/>
        <note>catalytic</note>
    </ligand>
</feature>
<evidence type="ECO:0000256" key="7">
    <source>
        <dbReference type="ARBA" id="ARBA00023049"/>
    </source>
</evidence>
<feature type="binding site" evidence="9">
    <location>
        <position position="366"/>
    </location>
    <ligand>
        <name>Zn(2+)</name>
        <dbReference type="ChEBI" id="CHEBI:29105"/>
        <note>catalytic</note>
    </ligand>
</feature>
<dbReference type="GO" id="GO:0043171">
    <property type="term" value="P:peptide catabolic process"/>
    <property type="evidence" value="ECO:0007669"/>
    <property type="project" value="TreeGrafter"/>
</dbReference>
<evidence type="ECO:0000256" key="9">
    <source>
        <dbReference type="PIRSR" id="PIRSR634016-3"/>
    </source>
</evidence>
<dbReference type="FunFam" id="1.25.50.20:FF:000002">
    <property type="entry name" value="Aminopeptidase"/>
    <property type="match status" value="1"/>
</dbReference>
<dbReference type="FunCoup" id="A0A1Y2FXI4">
    <property type="interactions" value="518"/>
</dbReference>
<evidence type="ECO:0000313" key="15">
    <source>
        <dbReference type="EMBL" id="ORY88713.1"/>
    </source>
</evidence>
<accession>A0A1Y2FXI4</accession>
<evidence type="ECO:0000259" key="13">
    <source>
        <dbReference type="Pfam" id="PF11838"/>
    </source>
</evidence>
<dbReference type="STRING" id="106004.A0A1Y2FXI4"/>
<comment type="cofactor">
    <cofactor evidence="9 11">
        <name>Zn(2+)</name>
        <dbReference type="ChEBI" id="CHEBI:29105"/>
    </cofactor>
    <text evidence="9 11">Binds 1 zinc ion per subunit.</text>
</comment>
<keyword evidence="7 11" id="KW-0482">Metalloprotease</keyword>
<evidence type="ECO:0000256" key="11">
    <source>
        <dbReference type="RuleBase" id="RU364040"/>
    </source>
</evidence>
<dbReference type="Pfam" id="PF01433">
    <property type="entry name" value="Peptidase_M1"/>
    <property type="match status" value="1"/>
</dbReference>
<dbReference type="InterPro" id="IPR014782">
    <property type="entry name" value="Peptidase_M1_dom"/>
</dbReference>
<comment type="caution">
    <text evidence="15">The sequence shown here is derived from an EMBL/GenBank/DDBJ whole genome shotgun (WGS) entry which is preliminary data.</text>
</comment>
<keyword evidence="16" id="KW-1185">Reference proteome</keyword>
<dbReference type="GO" id="GO:0006508">
    <property type="term" value="P:proteolysis"/>
    <property type="evidence" value="ECO:0007669"/>
    <property type="project" value="UniProtKB-KW"/>
</dbReference>
<evidence type="ECO:0000313" key="16">
    <source>
        <dbReference type="Proteomes" id="UP000193467"/>
    </source>
</evidence>
<dbReference type="AlphaFoldDB" id="A0A1Y2FXI4"/>
<dbReference type="InterPro" id="IPR042097">
    <property type="entry name" value="Aminopeptidase_N-like_N_sf"/>
</dbReference>
<dbReference type="Gene3D" id="1.10.390.10">
    <property type="entry name" value="Neutral Protease Domain 2"/>
    <property type="match status" value="1"/>
</dbReference>
<feature type="active site" description="Proton acceptor" evidence="8">
    <location>
        <position position="367"/>
    </location>
</feature>
<evidence type="ECO:0000259" key="12">
    <source>
        <dbReference type="Pfam" id="PF01433"/>
    </source>
</evidence>
<evidence type="ECO:0000256" key="3">
    <source>
        <dbReference type="ARBA" id="ARBA00022670"/>
    </source>
</evidence>
<proteinExistence type="inferred from homology"/>
<dbReference type="InterPro" id="IPR034016">
    <property type="entry name" value="M1_APN-typ"/>
</dbReference>
<keyword evidence="2 11" id="KW-0031">Aminopeptidase</keyword>
<dbReference type="Gene3D" id="2.60.40.1910">
    <property type="match status" value="1"/>
</dbReference>
<dbReference type="PANTHER" id="PTHR11533:SF174">
    <property type="entry name" value="PUROMYCIN-SENSITIVE AMINOPEPTIDASE-RELATED"/>
    <property type="match status" value="1"/>
</dbReference>
<keyword evidence="6 9" id="KW-0862">Zinc</keyword>
<sequence>MATSLQTDEGRLTKTAVPSHYNLTIRTDLAAHTFSGIGDITLKVAHATPFIVLHAAAPLQLHAAVLIEDIALGLTTKRRKAIQIKVDEKKERVHLYFDGGLEKGTYRLALRWGGKLDGSMKGYYLSSYPSKHDKNETSYYAVTQHQPTSARRSFPCFDEPEYKATYSITLLSRKGTVSLSNSAVSSTTASPTGELPRSKIWADDLFEPSPFELSDVSTTVEKTASPEIEDEKPSLHSPEWELVTFSTTPKISSYLIAFANGELEYKESSFISTTGRTVPLRFYATYDQIEQTAFALGVTEKLVPLYEKIFDIPYPLEKLWTLVVSDFDLGAMENWGLITGRTSVYCCDPSSASLQTRKGVVGTTSHEIAHSWFGDLVSPGWWDNLWLNESFATLVGELLLIDRIEPTWRAHSTFLTDYLGRALALDSLRSSHPIEMACPDEATIQQIFDAVSYAKGASVLRMLSAVMGEEKFLEGVTIYLKAHLYGSATTADLFDGLTKASGITVAELMESWTKKIGYPLLTVTETTEGINVRQNRYLASRDATPEEDETIWHVPLQLLLVDKDGKSTVDGTIFLKERESFFPIVGGGKEGVYKINAGATGVYRTLYPAERMEKLAKEAIKSDSSLTLDDRMNLLQDASSLSRSGHLRTSSALTLVRTLHSVEKASLVWEELLDPLFELSDVWWEQDEEVQKALTRLRKEMVKPVVERLGWEEKEGEGEDERELRWLALGAAAWAGEKEVAEEYKRRFDLLLEQGDDSLIPSDLRRSIFRFAVRFGGRAEYEKILSIYRSPPTPAHKSACIAALGEAREPELLKRTMEFVLSKEVKTQDVRNFFSGIAGNSSARRELWELLKREYEPLVKRFAGNFQIGSVIKTCFASLSTEDDALAVEAFFADKDTSLYNQALLQGIESIRSNASWLTRDGDDVRDWLQEHGYLE</sequence>
<organism evidence="15 16">
    <name type="scientific">Leucosporidium creatinivorum</name>
    <dbReference type="NCBI Taxonomy" id="106004"/>
    <lineage>
        <taxon>Eukaryota</taxon>
        <taxon>Fungi</taxon>
        <taxon>Dikarya</taxon>
        <taxon>Basidiomycota</taxon>
        <taxon>Pucciniomycotina</taxon>
        <taxon>Microbotryomycetes</taxon>
        <taxon>Leucosporidiales</taxon>
        <taxon>Leucosporidium</taxon>
    </lineage>
</organism>
<dbReference type="Proteomes" id="UP000193467">
    <property type="component" value="Unassembled WGS sequence"/>
</dbReference>
<dbReference type="Pfam" id="PF17900">
    <property type="entry name" value="Peptidase_M1_N"/>
    <property type="match status" value="1"/>
</dbReference>
<dbReference type="Pfam" id="PF11838">
    <property type="entry name" value="ERAP1_C"/>
    <property type="match status" value="1"/>
</dbReference>
<protein>
    <recommendedName>
        <fullName evidence="11">Aminopeptidase</fullName>
        <ecNumber evidence="11">3.4.11.-</ecNumber>
    </recommendedName>
</protein>
<comment type="similarity">
    <text evidence="1 11">Belongs to the peptidase M1 family.</text>
</comment>
<dbReference type="Gene3D" id="2.60.40.1730">
    <property type="entry name" value="tricorn interacting facor f3 domain"/>
    <property type="match status" value="1"/>
</dbReference>
<evidence type="ECO:0000256" key="10">
    <source>
        <dbReference type="PIRSR" id="PIRSR634016-4"/>
    </source>
</evidence>
<feature type="site" description="Transition state stabilizer" evidence="10">
    <location>
        <position position="453"/>
    </location>
</feature>
<keyword evidence="3 11" id="KW-0645">Protease</keyword>
<dbReference type="GO" id="GO:0008270">
    <property type="term" value="F:zinc ion binding"/>
    <property type="evidence" value="ECO:0007669"/>
    <property type="project" value="UniProtKB-UniRule"/>
</dbReference>
<evidence type="ECO:0000256" key="5">
    <source>
        <dbReference type="ARBA" id="ARBA00022801"/>
    </source>
</evidence>
<reference evidence="15 16" key="1">
    <citation type="submission" date="2016-07" db="EMBL/GenBank/DDBJ databases">
        <title>Pervasive Adenine N6-methylation of Active Genes in Fungi.</title>
        <authorList>
            <consortium name="DOE Joint Genome Institute"/>
            <person name="Mondo S.J."/>
            <person name="Dannebaum R.O."/>
            <person name="Kuo R.C."/>
            <person name="Labutti K."/>
            <person name="Haridas S."/>
            <person name="Kuo A."/>
            <person name="Salamov A."/>
            <person name="Ahrendt S.R."/>
            <person name="Lipzen A."/>
            <person name="Sullivan W."/>
            <person name="Andreopoulos W.B."/>
            <person name="Clum A."/>
            <person name="Lindquist E."/>
            <person name="Daum C."/>
            <person name="Ramamoorthy G.K."/>
            <person name="Gryganskyi A."/>
            <person name="Culley D."/>
            <person name="Magnuson J.K."/>
            <person name="James T.Y."/>
            <person name="O'Malley M.A."/>
            <person name="Stajich J.E."/>
            <person name="Spatafora J.W."/>
            <person name="Visel A."/>
            <person name="Grigoriev I.V."/>
        </authorList>
    </citation>
    <scope>NUCLEOTIDE SEQUENCE [LARGE SCALE GENOMIC DNA]</scope>
    <source>
        <strain evidence="15 16">62-1032</strain>
    </source>
</reference>
<dbReference type="InParanoid" id="A0A1Y2FXI4"/>
<dbReference type="SUPFAM" id="SSF63737">
    <property type="entry name" value="Leukotriene A4 hydrolase N-terminal domain"/>
    <property type="match status" value="1"/>
</dbReference>
<evidence type="ECO:0000256" key="6">
    <source>
        <dbReference type="ARBA" id="ARBA00022833"/>
    </source>
</evidence>
<gene>
    <name evidence="15" type="ORF">BCR35DRAFT_301020</name>
</gene>
<feature type="binding site" evidence="9">
    <location>
        <position position="389"/>
    </location>
    <ligand>
        <name>Zn(2+)</name>
        <dbReference type="ChEBI" id="CHEBI:29105"/>
        <note>catalytic</note>
    </ligand>
</feature>
<dbReference type="PANTHER" id="PTHR11533">
    <property type="entry name" value="PROTEASE M1 ZINC METALLOPROTEASE"/>
    <property type="match status" value="1"/>
</dbReference>
<keyword evidence="5 11" id="KW-0378">Hydrolase</keyword>
<dbReference type="InterPro" id="IPR027268">
    <property type="entry name" value="Peptidase_M4/M1_CTD_sf"/>
</dbReference>
<dbReference type="InterPro" id="IPR024571">
    <property type="entry name" value="ERAP1-like_C_dom"/>
</dbReference>
<keyword evidence="4 9" id="KW-0479">Metal-binding</keyword>